<accession>A0A9W6FBE4</accession>
<comment type="caution">
    <text evidence="4">The sequence shown here is derived from an EMBL/GenBank/DDBJ whole genome shotgun (WGS) entry which is preliminary data.</text>
</comment>
<dbReference type="Pfam" id="PF13443">
    <property type="entry name" value="HTH_26"/>
    <property type="match status" value="1"/>
</dbReference>
<dbReference type="CDD" id="cd00397">
    <property type="entry name" value="DNA_BRE_C"/>
    <property type="match status" value="1"/>
</dbReference>
<reference evidence="4 5" key="1">
    <citation type="journal article" date="2023" name="Commun. Biol.">
        <title>Reorganization of the ancestral sex-determining regions during the evolution of trioecy in Pleodorina starrii.</title>
        <authorList>
            <person name="Takahashi K."/>
            <person name="Suzuki S."/>
            <person name="Kawai-Toyooka H."/>
            <person name="Yamamoto K."/>
            <person name="Hamaji T."/>
            <person name="Ootsuki R."/>
            <person name="Yamaguchi H."/>
            <person name="Kawachi M."/>
            <person name="Higashiyama T."/>
            <person name="Nozaki H."/>
        </authorList>
    </citation>
    <scope>NUCLEOTIDE SEQUENCE [LARGE SCALE GENOMIC DNA]</scope>
    <source>
        <strain evidence="4 5">NIES-4479</strain>
    </source>
</reference>
<dbReference type="Pfam" id="PF00589">
    <property type="entry name" value="Phage_integrase"/>
    <property type="match status" value="1"/>
</dbReference>
<name>A0A9W6FBE4_9CHLO</name>
<dbReference type="GO" id="GO:0003677">
    <property type="term" value="F:DNA binding"/>
    <property type="evidence" value="ECO:0007669"/>
    <property type="project" value="InterPro"/>
</dbReference>
<organism evidence="4 5">
    <name type="scientific">Pleodorina starrii</name>
    <dbReference type="NCBI Taxonomy" id="330485"/>
    <lineage>
        <taxon>Eukaryota</taxon>
        <taxon>Viridiplantae</taxon>
        <taxon>Chlorophyta</taxon>
        <taxon>core chlorophytes</taxon>
        <taxon>Chlorophyceae</taxon>
        <taxon>CS clade</taxon>
        <taxon>Chlamydomonadales</taxon>
        <taxon>Volvocaceae</taxon>
        <taxon>Pleodorina</taxon>
    </lineage>
</organism>
<dbReference type="InterPro" id="IPR011010">
    <property type="entry name" value="DNA_brk_join_enz"/>
</dbReference>
<feature type="domain" description="HTH cro/C1-type" evidence="2">
    <location>
        <begin position="414"/>
        <end position="434"/>
    </location>
</feature>
<gene>
    <name evidence="4" type="primary">PLESTB003647</name>
    <name evidence="4" type="ORF">PLESTB_001908700</name>
</gene>
<dbReference type="PANTHER" id="PTHR30349">
    <property type="entry name" value="PHAGE INTEGRASE-RELATED"/>
    <property type="match status" value="1"/>
</dbReference>
<keyword evidence="1" id="KW-0233">DNA recombination</keyword>
<dbReference type="EMBL" id="BRXU01000066">
    <property type="protein sequence ID" value="GLC62521.1"/>
    <property type="molecule type" value="Genomic_DNA"/>
</dbReference>
<dbReference type="PROSITE" id="PS51898">
    <property type="entry name" value="TYR_RECOMBINASE"/>
    <property type="match status" value="1"/>
</dbReference>
<dbReference type="SUPFAM" id="SSF47413">
    <property type="entry name" value="lambda repressor-like DNA-binding domains"/>
    <property type="match status" value="1"/>
</dbReference>
<dbReference type="InterPro" id="IPR001387">
    <property type="entry name" value="Cro/C1-type_HTH"/>
</dbReference>
<dbReference type="InterPro" id="IPR036280">
    <property type="entry name" value="Multihaem_cyt_sf"/>
</dbReference>
<dbReference type="SUPFAM" id="SSF48695">
    <property type="entry name" value="Multiheme cytochromes"/>
    <property type="match status" value="1"/>
</dbReference>
<dbReference type="InterPro" id="IPR002104">
    <property type="entry name" value="Integrase_catalytic"/>
</dbReference>
<dbReference type="SUPFAM" id="SSF56349">
    <property type="entry name" value="DNA breaking-rejoining enzymes"/>
    <property type="match status" value="1"/>
</dbReference>
<sequence length="956" mass="107828">MGHDGENVRFVPFGGQAPDPDVFLASVLDGWGAQQRAKDFAPATIRTRRSVVMSLVDFSGRYPWEWTLSDADDFFSHARAVRNLSHGSVRSYQGAIKLFCDYACDPHYDWCEQAARSFGQVFAQVVTELNRLTHAQPTEARPAKRPFTQAELQELFDLADLEVERILVSGRKGAVAAWRDAIAFKTAYSWGLRANELRHLQVVDFSSNNRAPYLGGHGVLRVRWGKSHRGSAKKVRSVLTVWPWSAEMIQDWIRNGLPRYGHPVSDLFPTSTGAIVGESHLLGRLRAFIDELGFPPGLDLHSFRRSYATQLITGAGFDVTFVQLQLGHEHAATTSIYSLPSPDYQRRALERAHDRTLQENPMSTREITYTWRVREIMARRGVHTAKDLAELLHERGITLTANAVWRIVTQQPERISFKVLVALCDALEVTPNDLITYTATDTKTVRQRRAGTGEDLPDLHHYRPNKRGRPRSAGPHACDRCHQQVAKIRLHWPDGAICGACFTEATHTYGTCPHCGQHRMLPGRSPGREPLCRDCAGITTALTCTRCHREAERFRAGLCIRCALTDDLTTVLAPGEDLRLHRLIKVLTGSQRPESVYTYMRPGTRARTLLEAIGARELALTHEAFDRLPRSNATEHLRALLVHHRMMDARGNETLARFEHWLATRIAALPEDGTAHLIERFATWHHLQRIRAQAAEPDTDLQASTHTAKQEITEAGKFLLWLRAHHHATADELQQLHIDDYLSAGPSTRKHIRAFIRWLNHDQDHRTGALEVPFRNAHSTPMITQTQRLELLRNCLEHRQVTSSTRLAGLILLLWAHPLNKIVLLRREHLTATPDGMLLTLGTTPTAIPEALTEVFWQHLQDPGHQNTINTGTPWLFPGTRAGRHLHPNTLSGRLKVLGIDAQRARNATLRDLTQEVDARTLIDLLGYSPDVIAQHAARSATPMSDYIDLKHQQPR</sequence>
<dbReference type="GO" id="GO:0015074">
    <property type="term" value="P:DNA integration"/>
    <property type="evidence" value="ECO:0007669"/>
    <property type="project" value="InterPro"/>
</dbReference>
<dbReference type="InterPro" id="IPR010982">
    <property type="entry name" value="Lambda_DNA-bd_dom_sf"/>
</dbReference>
<evidence type="ECO:0000259" key="2">
    <source>
        <dbReference type="PROSITE" id="PS50943"/>
    </source>
</evidence>
<dbReference type="InterPro" id="IPR013762">
    <property type="entry name" value="Integrase-like_cat_sf"/>
</dbReference>
<dbReference type="PROSITE" id="PS50943">
    <property type="entry name" value="HTH_CROC1"/>
    <property type="match status" value="1"/>
</dbReference>
<dbReference type="Proteomes" id="UP001165080">
    <property type="component" value="Unassembled WGS sequence"/>
</dbReference>
<feature type="domain" description="Tyr recombinase" evidence="3">
    <location>
        <begin position="142"/>
        <end position="350"/>
    </location>
</feature>
<proteinExistence type="predicted"/>
<dbReference type="GO" id="GO:0006310">
    <property type="term" value="P:DNA recombination"/>
    <property type="evidence" value="ECO:0007669"/>
    <property type="project" value="UniProtKB-KW"/>
</dbReference>
<protein>
    <recommendedName>
        <fullName evidence="6">Recombinase XerD</fullName>
    </recommendedName>
</protein>
<evidence type="ECO:0000313" key="4">
    <source>
        <dbReference type="EMBL" id="GLC62521.1"/>
    </source>
</evidence>
<dbReference type="AlphaFoldDB" id="A0A9W6FBE4"/>
<dbReference type="InterPro" id="IPR050090">
    <property type="entry name" value="Tyrosine_recombinase_XerCD"/>
</dbReference>
<dbReference type="Gene3D" id="1.10.443.10">
    <property type="entry name" value="Intergrase catalytic core"/>
    <property type="match status" value="1"/>
</dbReference>
<keyword evidence="5" id="KW-1185">Reference proteome</keyword>
<evidence type="ECO:0000256" key="1">
    <source>
        <dbReference type="ARBA" id="ARBA00023172"/>
    </source>
</evidence>
<dbReference type="PANTHER" id="PTHR30349:SF64">
    <property type="entry name" value="PROPHAGE INTEGRASE INTD-RELATED"/>
    <property type="match status" value="1"/>
</dbReference>
<evidence type="ECO:0000259" key="3">
    <source>
        <dbReference type="PROSITE" id="PS51898"/>
    </source>
</evidence>
<evidence type="ECO:0008006" key="6">
    <source>
        <dbReference type="Google" id="ProtNLM"/>
    </source>
</evidence>
<evidence type="ECO:0000313" key="5">
    <source>
        <dbReference type="Proteomes" id="UP001165080"/>
    </source>
</evidence>